<proteinExistence type="predicted"/>
<organism evidence="2 3">
    <name type="scientific">Blattamonas nauphoetae</name>
    <dbReference type="NCBI Taxonomy" id="2049346"/>
    <lineage>
        <taxon>Eukaryota</taxon>
        <taxon>Metamonada</taxon>
        <taxon>Preaxostyla</taxon>
        <taxon>Oxymonadida</taxon>
        <taxon>Blattamonas</taxon>
    </lineage>
</organism>
<evidence type="ECO:0000313" key="2">
    <source>
        <dbReference type="EMBL" id="KAK2953032.1"/>
    </source>
</evidence>
<protein>
    <submittedName>
        <fullName evidence="2">Uncharacterized protein</fullName>
    </submittedName>
</protein>
<feature type="region of interest" description="Disordered" evidence="1">
    <location>
        <begin position="1"/>
        <end position="26"/>
    </location>
</feature>
<feature type="compositionally biased region" description="Polar residues" evidence="1">
    <location>
        <begin position="14"/>
        <end position="26"/>
    </location>
</feature>
<feature type="compositionally biased region" description="Basic and acidic residues" evidence="1">
    <location>
        <begin position="98"/>
        <end position="115"/>
    </location>
</feature>
<keyword evidence="3" id="KW-1185">Reference proteome</keyword>
<evidence type="ECO:0000256" key="1">
    <source>
        <dbReference type="SAM" id="MobiDB-lite"/>
    </source>
</evidence>
<dbReference type="Proteomes" id="UP001281761">
    <property type="component" value="Unassembled WGS sequence"/>
</dbReference>
<reference evidence="2 3" key="1">
    <citation type="journal article" date="2022" name="bioRxiv">
        <title>Genomics of Preaxostyla Flagellates Illuminates Evolutionary Transitions and the Path Towards Mitochondrial Loss.</title>
        <authorList>
            <person name="Novak L.V.F."/>
            <person name="Treitli S.C."/>
            <person name="Pyrih J."/>
            <person name="Halakuc P."/>
            <person name="Pipaliya S.V."/>
            <person name="Vacek V."/>
            <person name="Brzon O."/>
            <person name="Soukal P."/>
            <person name="Eme L."/>
            <person name="Dacks J.B."/>
            <person name="Karnkowska A."/>
            <person name="Elias M."/>
            <person name="Hampl V."/>
        </authorList>
    </citation>
    <scope>NUCLEOTIDE SEQUENCE [LARGE SCALE GENOMIC DNA]</scope>
    <source>
        <strain evidence="2">NAU3</strain>
        <tissue evidence="2">Gut</tissue>
    </source>
</reference>
<feature type="region of interest" description="Disordered" evidence="1">
    <location>
        <begin position="77"/>
        <end position="115"/>
    </location>
</feature>
<comment type="caution">
    <text evidence="2">The sequence shown here is derived from an EMBL/GenBank/DDBJ whole genome shotgun (WGS) entry which is preliminary data.</text>
</comment>
<accession>A0ABQ9XKS5</accession>
<gene>
    <name evidence="2" type="ORF">BLNAU_12021</name>
</gene>
<evidence type="ECO:0000313" key="3">
    <source>
        <dbReference type="Proteomes" id="UP001281761"/>
    </source>
</evidence>
<name>A0ABQ9XKS5_9EUKA</name>
<sequence>MNEEEAGEEDEEQTITPHSIPSIQNRVGLQTRPALRDQTEVTLLSSCPASRVSECASSPSKLAVDCSNQVAQPDQSGRMSTIAVHPSEATATSVSSCSDRRVGEEQEVSTKIERK</sequence>
<dbReference type="EMBL" id="JARBJD010000096">
    <property type="protein sequence ID" value="KAK2953032.1"/>
    <property type="molecule type" value="Genomic_DNA"/>
</dbReference>
<feature type="compositionally biased region" description="Acidic residues" evidence="1">
    <location>
        <begin position="1"/>
        <end position="13"/>
    </location>
</feature>